<keyword evidence="4" id="KW-1185">Reference proteome</keyword>
<proteinExistence type="predicted"/>
<dbReference type="SUPFAM" id="SSF51261">
    <property type="entry name" value="Duplicated hybrid motif"/>
    <property type="match status" value="1"/>
</dbReference>
<keyword evidence="1" id="KW-0812">Transmembrane</keyword>
<dbReference type="InterPro" id="IPR016047">
    <property type="entry name" value="M23ase_b-sheet_dom"/>
</dbReference>
<dbReference type="PANTHER" id="PTHR21666:SF270">
    <property type="entry name" value="MUREIN HYDROLASE ACTIVATOR ENVC"/>
    <property type="match status" value="1"/>
</dbReference>
<evidence type="ECO:0000313" key="3">
    <source>
        <dbReference type="EMBL" id="ELZ41038.1"/>
    </source>
</evidence>
<name>M0E1Z2_9EURY</name>
<keyword evidence="1" id="KW-0472">Membrane</keyword>
<dbReference type="Proteomes" id="UP000011523">
    <property type="component" value="Unassembled WGS sequence"/>
</dbReference>
<dbReference type="PATRIC" id="fig|1227485.3.peg.214"/>
<dbReference type="Pfam" id="PF01551">
    <property type="entry name" value="Peptidase_M23"/>
    <property type="match status" value="1"/>
</dbReference>
<keyword evidence="1" id="KW-1133">Transmembrane helix</keyword>
<evidence type="ECO:0000259" key="2">
    <source>
        <dbReference type="Pfam" id="PF01551"/>
    </source>
</evidence>
<dbReference type="PANTHER" id="PTHR21666">
    <property type="entry name" value="PEPTIDASE-RELATED"/>
    <property type="match status" value="1"/>
</dbReference>
<feature type="transmembrane region" description="Helical" evidence="1">
    <location>
        <begin position="41"/>
        <end position="59"/>
    </location>
</feature>
<feature type="transmembrane region" description="Helical" evidence="1">
    <location>
        <begin position="12"/>
        <end position="35"/>
    </location>
</feature>
<dbReference type="InterPro" id="IPR050570">
    <property type="entry name" value="Cell_wall_metabolism_enzyme"/>
</dbReference>
<reference evidence="3 4" key="1">
    <citation type="journal article" date="2014" name="PLoS Genet.">
        <title>Phylogenetically driven sequencing of extremely halophilic archaea reveals strategies for static and dynamic osmo-response.</title>
        <authorList>
            <person name="Becker E.A."/>
            <person name="Seitzer P.M."/>
            <person name="Tritt A."/>
            <person name="Larsen D."/>
            <person name="Krusor M."/>
            <person name="Yao A.I."/>
            <person name="Wu D."/>
            <person name="Madern D."/>
            <person name="Eisen J.A."/>
            <person name="Darling A.E."/>
            <person name="Facciotti M.T."/>
        </authorList>
    </citation>
    <scope>NUCLEOTIDE SEQUENCE [LARGE SCALE GENOMIC DNA]</scope>
    <source>
        <strain evidence="3 4">DSM 14210</strain>
    </source>
</reference>
<dbReference type="EMBL" id="AOJD01000012">
    <property type="protein sequence ID" value="ELZ41038.1"/>
    <property type="molecule type" value="Genomic_DNA"/>
</dbReference>
<dbReference type="OrthoDB" id="7494at2157"/>
<comment type="caution">
    <text evidence="3">The sequence shown here is derived from an EMBL/GenBank/DDBJ whole genome shotgun (WGS) entry which is preliminary data.</text>
</comment>
<dbReference type="InterPro" id="IPR011055">
    <property type="entry name" value="Dup_hybrid_motif"/>
</dbReference>
<dbReference type="GO" id="GO:0004222">
    <property type="term" value="F:metalloendopeptidase activity"/>
    <property type="evidence" value="ECO:0007669"/>
    <property type="project" value="TreeGrafter"/>
</dbReference>
<dbReference type="CDD" id="cd12797">
    <property type="entry name" value="M23_peptidase"/>
    <property type="match status" value="1"/>
</dbReference>
<feature type="domain" description="M23ase beta-sheet core" evidence="2">
    <location>
        <begin position="184"/>
        <end position="280"/>
    </location>
</feature>
<organism evidence="3 4">
    <name type="scientific">Halorubrum tebenquichense DSM 14210</name>
    <dbReference type="NCBI Taxonomy" id="1227485"/>
    <lineage>
        <taxon>Archaea</taxon>
        <taxon>Methanobacteriati</taxon>
        <taxon>Methanobacteriota</taxon>
        <taxon>Stenosarchaea group</taxon>
        <taxon>Halobacteria</taxon>
        <taxon>Halobacteriales</taxon>
        <taxon>Haloferacaceae</taxon>
        <taxon>Halorubrum</taxon>
    </lineage>
</organism>
<gene>
    <name evidence="3" type="ORF">C472_01177</name>
</gene>
<dbReference type="Gene3D" id="2.70.70.10">
    <property type="entry name" value="Glucose Permease (Domain IIA)"/>
    <property type="match status" value="1"/>
</dbReference>
<protein>
    <submittedName>
        <fullName evidence="3">Peptidase M23</fullName>
    </submittedName>
</protein>
<evidence type="ECO:0000313" key="4">
    <source>
        <dbReference type="Proteomes" id="UP000011523"/>
    </source>
</evidence>
<evidence type="ECO:0000256" key="1">
    <source>
        <dbReference type="SAM" id="Phobius"/>
    </source>
</evidence>
<dbReference type="AlphaFoldDB" id="M0E1Z2"/>
<sequence length="334" mass="36887">MVEPARSLPRRVLERLAGVNVWLVVGAGFALGFTVNHFGGPWWLAFLCYLGGGLLPMLLSTVSSDEDGFEYEMTNRERAVYLLGMLRWAFTPWGIFTQVLQIAGQGVAYVRYRGNLPSTDRHTPETELRLPVEGEWTVVNGGVTPNTSHSWGIFSQRYAYDFLRTDGDGETHAGSGTELGDYYAYGEPVVAPADGTIVDVSDRRRDYPGVGTALVEWRTWDIAGNHVTIEHADGEYSFLAHLQAGSTAVSEGQEVAAGDTIGRCGNSGHSSEPHLHYQLQDTPGFWTASGLAPRFHSVDVERDDRKAEERAVYADREGGDGVYLWAGDRVRQRR</sequence>
<accession>M0E1Z2</accession>
<feature type="transmembrane region" description="Helical" evidence="1">
    <location>
        <begin position="79"/>
        <end position="96"/>
    </location>
</feature>
<dbReference type="RefSeq" id="WP_006627945.1">
    <property type="nucleotide sequence ID" value="NZ_AOJD01000012.1"/>
</dbReference>